<keyword evidence="4" id="KW-0805">Transcription regulation</keyword>
<evidence type="ECO:0000256" key="5">
    <source>
        <dbReference type="ARBA" id="ARBA00023163"/>
    </source>
</evidence>
<dbReference type="CDD" id="cd18631">
    <property type="entry name" value="CD_HP1_like"/>
    <property type="match status" value="1"/>
</dbReference>
<dbReference type="PROSITE" id="PS50013">
    <property type="entry name" value="CHROMO_2"/>
    <property type="match status" value="2"/>
</dbReference>
<dbReference type="AlphaFoldDB" id="A0A8S1DFL1"/>
<dbReference type="FunFam" id="2.40.50.40:FF:000007">
    <property type="entry name" value="Chromobox protein homolog 1"/>
    <property type="match status" value="1"/>
</dbReference>
<dbReference type="GO" id="GO:0000792">
    <property type="term" value="C:heterochromatin"/>
    <property type="evidence" value="ECO:0007669"/>
    <property type="project" value="UniProtKB-ARBA"/>
</dbReference>
<evidence type="ECO:0000256" key="8">
    <source>
        <dbReference type="SAM" id="MobiDB-lite"/>
    </source>
</evidence>
<protein>
    <recommendedName>
        <fullName evidence="7">Heterochromatin protein 1</fullName>
    </recommendedName>
</protein>
<evidence type="ECO:0000313" key="10">
    <source>
        <dbReference type="EMBL" id="CAB3379550.1"/>
    </source>
</evidence>
<reference evidence="10 11" key="1">
    <citation type="submission" date="2020-04" db="EMBL/GenBank/DDBJ databases">
        <authorList>
            <person name="Alioto T."/>
            <person name="Alioto T."/>
            <person name="Gomez Garrido J."/>
        </authorList>
    </citation>
    <scope>NUCLEOTIDE SEQUENCE [LARGE SCALE GENOMIC DNA]</scope>
</reference>
<dbReference type="EMBL" id="CADEPI010000189">
    <property type="protein sequence ID" value="CAB3379550.1"/>
    <property type="molecule type" value="Genomic_DNA"/>
</dbReference>
<dbReference type="PROSITE" id="PS00598">
    <property type="entry name" value="CHROMO_1"/>
    <property type="match status" value="1"/>
</dbReference>
<dbReference type="Proteomes" id="UP000494165">
    <property type="component" value="Unassembled WGS sequence"/>
</dbReference>
<evidence type="ECO:0000256" key="6">
    <source>
        <dbReference type="ARBA" id="ARBA00023242"/>
    </source>
</evidence>
<keyword evidence="2" id="KW-0677">Repeat</keyword>
<dbReference type="OrthoDB" id="433924at2759"/>
<evidence type="ECO:0000256" key="3">
    <source>
        <dbReference type="ARBA" id="ARBA00022853"/>
    </source>
</evidence>
<dbReference type="Pfam" id="PF01393">
    <property type="entry name" value="Chromo_shadow"/>
    <property type="match status" value="1"/>
</dbReference>
<dbReference type="Gene3D" id="2.40.50.40">
    <property type="match status" value="2"/>
</dbReference>
<evidence type="ECO:0000256" key="4">
    <source>
        <dbReference type="ARBA" id="ARBA00023015"/>
    </source>
</evidence>
<keyword evidence="6" id="KW-0539">Nucleus</keyword>
<keyword evidence="5" id="KW-0804">Transcription</keyword>
<dbReference type="Pfam" id="PF00385">
    <property type="entry name" value="Chromo"/>
    <property type="match status" value="1"/>
</dbReference>
<comment type="caution">
    <text evidence="10">The sequence shown here is derived from an EMBL/GenBank/DDBJ whole genome shotgun (WGS) entry which is preliminary data.</text>
</comment>
<dbReference type="GO" id="GO:0003682">
    <property type="term" value="F:chromatin binding"/>
    <property type="evidence" value="ECO:0007669"/>
    <property type="project" value="UniProtKB-ARBA"/>
</dbReference>
<keyword evidence="11" id="KW-1185">Reference proteome</keyword>
<evidence type="ECO:0000256" key="7">
    <source>
        <dbReference type="ARBA" id="ARBA00073803"/>
    </source>
</evidence>
<dbReference type="SUPFAM" id="SSF54160">
    <property type="entry name" value="Chromo domain-like"/>
    <property type="match status" value="2"/>
</dbReference>
<feature type="compositionally biased region" description="Acidic residues" evidence="8">
    <location>
        <begin position="9"/>
        <end position="18"/>
    </location>
</feature>
<dbReference type="InterPro" id="IPR000953">
    <property type="entry name" value="Chromo/chromo_shadow_dom"/>
</dbReference>
<proteinExistence type="predicted"/>
<sequence length="190" mass="21929">MSKKHDDTGDNQEEEEEYSVEKVLDKRIRNGKTEYLLKWKGYSDADNTWEPEENLDCPDLISAFETSRKEKEMKKKDKPEKEKAKKRPAPASVTEDKPKPPQKKKTAEISLQEDSKPRGFARNLEPEKIIGATDSSGELMFLMKWKGTDEADLVPSRQANKECPQVVIAFYEERLTWHQSNHDEAEANES</sequence>
<dbReference type="InterPro" id="IPR051219">
    <property type="entry name" value="Heterochromatin_chromo-domain"/>
</dbReference>
<dbReference type="CDD" id="cd00034">
    <property type="entry name" value="CSD"/>
    <property type="match status" value="1"/>
</dbReference>
<dbReference type="GO" id="GO:0031507">
    <property type="term" value="P:heterochromatin formation"/>
    <property type="evidence" value="ECO:0007669"/>
    <property type="project" value="UniProtKB-ARBA"/>
</dbReference>
<dbReference type="SMART" id="SM00300">
    <property type="entry name" value="ChSh"/>
    <property type="match status" value="1"/>
</dbReference>
<evidence type="ECO:0000259" key="9">
    <source>
        <dbReference type="PROSITE" id="PS50013"/>
    </source>
</evidence>
<dbReference type="PRINTS" id="PR00504">
    <property type="entry name" value="CHROMODOMAIN"/>
</dbReference>
<feature type="domain" description="Chromo" evidence="9">
    <location>
        <begin position="124"/>
        <end position="182"/>
    </location>
</feature>
<dbReference type="PANTHER" id="PTHR22812">
    <property type="entry name" value="CHROMOBOX PROTEIN"/>
    <property type="match status" value="1"/>
</dbReference>
<feature type="region of interest" description="Disordered" evidence="8">
    <location>
        <begin position="1"/>
        <end position="22"/>
    </location>
</feature>
<keyword evidence="3" id="KW-0156">Chromatin regulator</keyword>
<comment type="subcellular location">
    <subcellularLocation>
        <location evidence="1">Nucleus</location>
    </subcellularLocation>
</comment>
<dbReference type="InterPro" id="IPR008251">
    <property type="entry name" value="Chromo_shadow_dom"/>
</dbReference>
<dbReference type="SMART" id="SM00298">
    <property type="entry name" value="CHROMO"/>
    <property type="match status" value="2"/>
</dbReference>
<dbReference type="InterPro" id="IPR023779">
    <property type="entry name" value="Chromodomain_CS"/>
</dbReference>
<evidence type="ECO:0000313" key="11">
    <source>
        <dbReference type="Proteomes" id="UP000494165"/>
    </source>
</evidence>
<feature type="domain" description="Chromo" evidence="9">
    <location>
        <begin position="18"/>
        <end position="76"/>
    </location>
</feature>
<evidence type="ECO:0000256" key="2">
    <source>
        <dbReference type="ARBA" id="ARBA00022737"/>
    </source>
</evidence>
<gene>
    <name evidence="10" type="ORF">CLODIP_2_CD07049</name>
</gene>
<evidence type="ECO:0000256" key="1">
    <source>
        <dbReference type="ARBA" id="ARBA00004123"/>
    </source>
</evidence>
<organism evidence="10 11">
    <name type="scientific">Cloeon dipterum</name>
    <dbReference type="NCBI Taxonomy" id="197152"/>
    <lineage>
        <taxon>Eukaryota</taxon>
        <taxon>Metazoa</taxon>
        <taxon>Ecdysozoa</taxon>
        <taxon>Arthropoda</taxon>
        <taxon>Hexapoda</taxon>
        <taxon>Insecta</taxon>
        <taxon>Pterygota</taxon>
        <taxon>Palaeoptera</taxon>
        <taxon>Ephemeroptera</taxon>
        <taxon>Pisciforma</taxon>
        <taxon>Baetidae</taxon>
        <taxon>Cloeon</taxon>
    </lineage>
</organism>
<dbReference type="GO" id="GO:0005634">
    <property type="term" value="C:nucleus"/>
    <property type="evidence" value="ECO:0007669"/>
    <property type="project" value="UniProtKB-SubCell"/>
</dbReference>
<dbReference type="InterPro" id="IPR023780">
    <property type="entry name" value="Chromo_domain"/>
</dbReference>
<name>A0A8S1DFL1_9INSE</name>
<dbReference type="InterPro" id="IPR017984">
    <property type="entry name" value="Chromo_dom_subgr"/>
</dbReference>
<feature type="compositionally biased region" description="Acidic residues" evidence="8">
    <location>
        <begin position="47"/>
        <end position="56"/>
    </location>
</feature>
<feature type="region of interest" description="Disordered" evidence="8">
    <location>
        <begin position="40"/>
        <end position="125"/>
    </location>
</feature>
<dbReference type="FunFam" id="2.40.50.40:FF:000031">
    <property type="entry name" value="Heterochromatin protein 1"/>
    <property type="match status" value="1"/>
</dbReference>
<dbReference type="InterPro" id="IPR016197">
    <property type="entry name" value="Chromo-like_dom_sf"/>
</dbReference>
<accession>A0A8S1DFL1</accession>
<feature type="compositionally biased region" description="Basic and acidic residues" evidence="8">
    <location>
        <begin position="66"/>
        <end position="83"/>
    </location>
</feature>